<dbReference type="Proteomes" id="UP000829196">
    <property type="component" value="Unassembled WGS sequence"/>
</dbReference>
<feature type="transmembrane region" description="Helical" evidence="1">
    <location>
        <begin position="45"/>
        <end position="62"/>
    </location>
</feature>
<name>A0A8T3BBH3_DENNO</name>
<protein>
    <submittedName>
        <fullName evidence="2">Uncharacterized protein</fullName>
    </submittedName>
</protein>
<keyword evidence="1" id="KW-0472">Membrane</keyword>
<feature type="transmembrane region" description="Helical" evidence="1">
    <location>
        <begin position="12"/>
        <end position="33"/>
    </location>
</feature>
<evidence type="ECO:0000313" key="3">
    <source>
        <dbReference type="Proteomes" id="UP000829196"/>
    </source>
</evidence>
<reference evidence="2" key="1">
    <citation type="journal article" date="2022" name="Front. Genet.">
        <title>Chromosome-Scale Assembly of the Dendrobium nobile Genome Provides Insights Into the Molecular Mechanism of the Biosynthesis of the Medicinal Active Ingredient of Dendrobium.</title>
        <authorList>
            <person name="Xu Q."/>
            <person name="Niu S.-C."/>
            <person name="Li K.-L."/>
            <person name="Zheng P.-J."/>
            <person name="Zhang X.-J."/>
            <person name="Jia Y."/>
            <person name="Liu Y."/>
            <person name="Niu Y.-X."/>
            <person name="Yu L.-H."/>
            <person name="Chen D.-F."/>
            <person name="Zhang G.-Q."/>
        </authorList>
    </citation>
    <scope>NUCLEOTIDE SEQUENCE</scope>
    <source>
        <tissue evidence="2">Leaf</tissue>
    </source>
</reference>
<evidence type="ECO:0000256" key="1">
    <source>
        <dbReference type="SAM" id="Phobius"/>
    </source>
</evidence>
<feature type="transmembrane region" description="Helical" evidence="1">
    <location>
        <begin position="68"/>
        <end position="86"/>
    </location>
</feature>
<gene>
    <name evidence="2" type="ORF">KFK09_014060</name>
</gene>
<sequence length="104" mass="12210">MESKYRFLSHFAVLYVSPRLVLLTAKIGFSNCCNLKDMIQYHRCFSGKLGLAMFGNFLIYCMDNVNLFYFRFRILLFLIVKFFLYAKVNILVKRGADINNLSKV</sequence>
<organism evidence="2 3">
    <name type="scientific">Dendrobium nobile</name>
    <name type="common">Orchid</name>
    <dbReference type="NCBI Taxonomy" id="94219"/>
    <lineage>
        <taxon>Eukaryota</taxon>
        <taxon>Viridiplantae</taxon>
        <taxon>Streptophyta</taxon>
        <taxon>Embryophyta</taxon>
        <taxon>Tracheophyta</taxon>
        <taxon>Spermatophyta</taxon>
        <taxon>Magnoliopsida</taxon>
        <taxon>Liliopsida</taxon>
        <taxon>Asparagales</taxon>
        <taxon>Orchidaceae</taxon>
        <taxon>Epidendroideae</taxon>
        <taxon>Malaxideae</taxon>
        <taxon>Dendrobiinae</taxon>
        <taxon>Dendrobium</taxon>
    </lineage>
</organism>
<keyword evidence="1" id="KW-1133">Transmembrane helix</keyword>
<evidence type="ECO:0000313" key="2">
    <source>
        <dbReference type="EMBL" id="KAI0507932.1"/>
    </source>
</evidence>
<comment type="caution">
    <text evidence="2">The sequence shown here is derived from an EMBL/GenBank/DDBJ whole genome shotgun (WGS) entry which is preliminary data.</text>
</comment>
<dbReference type="AlphaFoldDB" id="A0A8T3BBH3"/>
<keyword evidence="3" id="KW-1185">Reference proteome</keyword>
<dbReference type="EMBL" id="JAGYWB010000010">
    <property type="protein sequence ID" value="KAI0507932.1"/>
    <property type="molecule type" value="Genomic_DNA"/>
</dbReference>
<proteinExistence type="predicted"/>
<keyword evidence="1" id="KW-0812">Transmembrane</keyword>
<accession>A0A8T3BBH3</accession>